<dbReference type="InterPro" id="IPR045179">
    <property type="entry name" value="YgfZ/GcvT"/>
</dbReference>
<proteinExistence type="inferred from homology"/>
<evidence type="ECO:0000313" key="7">
    <source>
        <dbReference type="EMBL" id="CAF9930151.1"/>
    </source>
</evidence>
<comment type="similarity">
    <text evidence="4">Belongs to the GcvT family. CAF17/IBA57 subfamily.</text>
</comment>
<keyword evidence="3" id="KW-0496">Mitochondrion</keyword>
<dbReference type="PANTHER" id="PTHR22602">
    <property type="entry name" value="TRANSFERASE CAF17, MITOCHONDRIAL-RELATED"/>
    <property type="match status" value="1"/>
</dbReference>
<gene>
    <name evidence="7" type="ORF">GOMPHAMPRED_005588</name>
</gene>
<dbReference type="GO" id="GO:0005759">
    <property type="term" value="C:mitochondrial matrix"/>
    <property type="evidence" value="ECO:0007669"/>
    <property type="project" value="UniProtKB-SubCell"/>
</dbReference>
<evidence type="ECO:0000256" key="5">
    <source>
        <dbReference type="ARBA" id="ARBA00093637"/>
    </source>
</evidence>
<comment type="subcellular location">
    <subcellularLocation>
        <location evidence="1">Mitochondrion matrix</location>
    </subcellularLocation>
</comment>
<accession>A0A8H3FSV4</accession>
<dbReference type="NCBIfam" id="TIGR03317">
    <property type="entry name" value="ygfZ_signature"/>
    <property type="match status" value="1"/>
</dbReference>
<dbReference type="InterPro" id="IPR027266">
    <property type="entry name" value="TrmE/GcvT-like"/>
</dbReference>
<dbReference type="PANTHER" id="PTHR22602:SF0">
    <property type="entry name" value="TRANSFERASE CAF17, MITOCHONDRIAL-RELATED"/>
    <property type="match status" value="1"/>
</dbReference>
<dbReference type="GO" id="GO:0016226">
    <property type="term" value="P:iron-sulfur cluster assembly"/>
    <property type="evidence" value="ECO:0007669"/>
    <property type="project" value="TreeGrafter"/>
</dbReference>
<dbReference type="AlphaFoldDB" id="A0A8H3FSV4"/>
<reference evidence="7" key="1">
    <citation type="submission" date="2021-03" db="EMBL/GenBank/DDBJ databases">
        <authorList>
            <person name="Tagirdzhanova G."/>
        </authorList>
    </citation>
    <scope>NUCLEOTIDE SEQUENCE</scope>
</reference>
<feature type="domain" description="CAF17 C-terminal" evidence="6">
    <location>
        <begin position="282"/>
        <end position="395"/>
    </location>
</feature>
<comment type="caution">
    <text evidence="7">The sequence shown here is derived from an EMBL/GenBank/DDBJ whole genome shotgun (WGS) entry which is preliminary data.</text>
</comment>
<evidence type="ECO:0000256" key="3">
    <source>
        <dbReference type="ARBA" id="ARBA00023128"/>
    </source>
</evidence>
<organism evidence="7 8">
    <name type="scientific">Gomphillus americanus</name>
    <dbReference type="NCBI Taxonomy" id="1940652"/>
    <lineage>
        <taxon>Eukaryota</taxon>
        <taxon>Fungi</taxon>
        <taxon>Dikarya</taxon>
        <taxon>Ascomycota</taxon>
        <taxon>Pezizomycotina</taxon>
        <taxon>Lecanoromycetes</taxon>
        <taxon>OSLEUM clade</taxon>
        <taxon>Ostropomycetidae</taxon>
        <taxon>Ostropales</taxon>
        <taxon>Graphidaceae</taxon>
        <taxon>Gomphilloideae</taxon>
        <taxon>Gomphillus</taxon>
    </lineage>
</organism>
<evidence type="ECO:0000256" key="4">
    <source>
        <dbReference type="ARBA" id="ARBA00093447"/>
    </source>
</evidence>
<dbReference type="SUPFAM" id="SSF103025">
    <property type="entry name" value="Folate-binding domain"/>
    <property type="match status" value="1"/>
</dbReference>
<dbReference type="Pfam" id="PF25455">
    <property type="entry name" value="Beta-barrel_CAF17_C"/>
    <property type="match status" value="1"/>
</dbReference>
<dbReference type="EMBL" id="CAJPDQ010000034">
    <property type="protein sequence ID" value="CAF9930151.1"/>
    <property type="molecule type" value="Genomic_DNA"/>
</dbReference>
<evidence type="ECO:0000256" key="1">
    <source>
        <dbReference type="ARBA" id="ARBA00004305"/>
    </source>
</evidence>
<protein>
    <recommendedName>
        <fullName evidence="5">Iron-sulfur cluster assembly factor IBA57 homolog, mitochondrial</fullName>
    </recommendedName>
</protein>
<sequence>MTINRSKILQLPKALQYIRLSQLQCLNRSYSTIPQENILPRSQAKSGAVLLSTRRLIELQGPQASQFLQGLTTANITPWTEGHPRTVYSAFLNAQGRVLQDVFIYPITNSSGAAANEQGFLIDVDANQVGNLLKWLRKYKLRAKVTIREVPTDEAGVLCTWSDTQQSASTTGINTSDGSSIQDPRAPGFGTRTAGPIQALLDQWKTNPHYSAEIDPESRSMDLQYKIRRYTYGIPEGQDELQYEHALIHDSNIDYMGGVDFRKGCYVGQELVIRTQHTGVVRKRILPCIVYDDGREPVEITYDASNVAGAFPPQGADIKPLLSNDTKKAKSKGKWIAGVGNVGLALCRLEDVVGLGPAGDVVEGWEGREWVFEWENQSEEEKRLRVKAFVPEWWRERIRKGQTNGMA</sequence>
<dbReference type="OrthoDB" id="191995at2759"/>
<evidence type="ECO:0000259" key="6">
    <source>
        <dbReference type="Pfam" id="PF25455"/>
    </source>
</evidence>
<dbReference type="InterPro" id="IPR017703">
    <property type="entry name" value="YgfZ/GCV_T_CS"/>
</dbReference>
<keyword evidence="8" id="KW-1185">Reference proteome</keyword>
<dbReference type="Proteomes" id="UP000664169">
    <property type="component" value="Unassembled WGS sequence"/>
</dbReference>
<dbReference type="Gene3D" id="3.30.1360.120">
    <property type="entry name" value="Probable tRNA modification gtpase trme, domain 1"/>
    <property type="match status" value="1"/>
</dbReference>
<keyword evidence="2" id="KW-0809">Transit peptide</keyword>
<evidence type="ECO:0000313" key="8">
    <source>
        <dbReference type="Proteomes" id="UP000664169"/>
    </source>
</evidence>
<evidence type="ECO:0000256" key="2">
    <source>
        <dbReference type="ARBA" id="ARBA00022946"/>
    </source>
</evidence>
<name>A0A8H3FSV4_9LECA</name>
<dbReference type="InterPro" id="IPR057460">
    <property type="entry name" value="CAF17_C"/>
</dbReference>